<comment type="catalytic activity">
    <reaction evidence="9">
        <text>DNA(n) + a 2'-deoxyribonucleoside 5'-triphosphate = DNA(n+1) + diphosphate</text>
        <dbReference type="Rhea" id="RHEA:22508"/>
        <dbReference type="Rhea" id="RHEA-COMP:17339"/>
        <dbReference type="Rhea" id="RHEA-COMP:17340"/>
        <dbReference type="ChEBI" id="CHEBI:33019"/>
        <dbReference type="ChEBI" id="CHEBI:61560"/>
        <dbReference type="ChEBI" id="CHEBI:173112"/>
        <dbReference type="EC" id="2.7.7.49"/>
    </reaction>
</comment>
<evidence type="ECO:0000256" key="8">
    <source>
        <dbReference type="ARBA" id="ARBA00034120"/>
    </source>
</evidence>
<keyword evidence="2" id="KW-0808">Transferase</keyword>
<proteinExistence type="inferred from homology"/>
<keyword evidence="4" id="KW-0479">Metal-binding</keyword>
<dbReference type="PANTHER" id="PTHR34047">
    <property type="entry name" value="NUCLEAR INTRON MATURASE 1, MITOCHONDRIAL-RELATED"/>
    <property type="match status" value="1"/>
</dbReference>
<keyword evidence="6" id="KW-0695">RNA-directed DNA polymerase</keyword>
<dbReference type="SUPFAM" id="SSF56672">
    <property type="entry name" value="DNA/RNA polymerases"/>
    <property type="match status" value="1"/>
</dbReference>
<dbReference type="EMBL" id="LPVY01000022">
    <property type="protein sequence ID" value="KZB61753.1"/>
    <property type="molecule type" value="Genomic_DNA"/>
</dbReference>
<keyword evidence="7" id="KW-0051">Antiviral defense</keyword>
<dbReference type="InterPro" id="IPR043502">
    <property type="entry name" value="DNA/RNA_pol_sf"/>
</dbReference>
<dbReference type="GO" id="GO:0003723">
    <property type="term" value="F:RNA binding"/>
    <property type="evidence" value="ECO:0007669"/>
    <property type="project" value="InterPro"/>
</dbReference>
<dbReference type="RefSeq" id="WP_062953062.1">
    <property type="nucleotide sequence ID" value="NZ_LPVY01000022.1"/>
</dbReference>
<evidence type="ECO:0000256" key="3">
    <source>
        <dbReference type="ARBA" id="ARBA00022695"/>
    </source>
</evidence>
<dbReference type="Pfam" id="PF00078">
    <property type="entry name" value="RVT_1"/>
    <property type="match status" value="1"/>
</dbReference>
<dbReference type="Proteomes" id="UP000076335">
    <property type="component" value="Unassembled WGS sequence"/>
</dbReference>
<keyword evidence="5" id="KW-0460">Magnesium</keyword>
<sequence length="571" mass="66020">MERFIGVKSDLLDLVLDFDSESSNSFSEQNSRIYMLSMPLFICHKIPKKNPNRGERVVWEALMDLRDVYKSFSRKLDIFFQKQIETYPHSCSYGYLGGRNTRGNAEKHVGKKYLLNADLCNFFDSISADKVRLLFVSCGVDEKISQILSRFLTISSRLPMGLSTSPVIANVLAHKMDCELSDLAEKFNCQYSRYVDDLTFSSDEILPEISHIEEIVARHNFSLAHEKIKFSKSGQAHYVTGLSVSDTEAPHVPRKIKKDLRKSLYYMDKFGIYDHFGRLGIHEHENVQREVNRIDGLVHYVSYHEPRKSFEINAIWQKILRDSGFRPYFSAHKQEYEVFNIIIDEAEFSHNGTNYLALAASVTNKQREIDNSIFEILDNFLSNPWSDGKVDLIKERGLHYVDCTEDLKKEFIQCLQILPFNGYISINAVGESNYRDRYIENFKNIIMRNYYKIDRSIVFVSIERNSKISNDDIYGVVDYVNSYHLNDKRVILPKGNVSFVGKECLGVSVPDFLLGCFAGYIKDNQTVSGGAKSRKFLQFEMLRDKIKVVSDLTTNQHFTRRNPFSKSKLKI</sequence>
<dbReference type="GO" id="GO:0051607">
    <property type="term" value="P:defense response to virus"/>
    <property type="evidence" value="ECO:0007669"/>
    <property type="project" value="UniProtKB-KW"/>
</dbReference>
<dbReference type="GO" id="GO:0046872">
    <property type="term" value="F:metal ion binding"/>
    <property type="evidence" value="ECO:0007669"/>
    <property type="project" value="UniProtKB-KW"/>
</dbReference>
<dbReference type="CDD" id="cd03487">
    <property type="entry name" value="RT_Bac_retron_II"/>
    <property type="match status" value="1"/>
</dbReference>
<dbReference type="GO" id="GO:0003964">
    <property type="term" value="F:RNA-directed DNA polymerase activity"/>
    <property type="evidence" value="ECO:0007669"/>
    <property type="project" value="UniProtKB-KW"/>
</dbReference>
<evidence type="ECO:0000256" key="7">
    <source>
        <dbReference type="ARBA" id="ARBA00023118"/>
    </source>
</evidence>
<evidence type="ECO:0000256" key="9">
    <source>
        <dbReference type="ARBA" id="ARBA00048173"/>
    </source>
</evidence>
<evidence type="ECO:0000256" key="5">
    <source>
        <dbReference type="ARBA" id="ARBA00022842"/>
    </source>
</evidence>
<gene>
    <name evidence="11" type="ORF">AUP42_05755</name>
</gene>
<dbReference type="InterPro" id="IPR000477">
    <property type="entry name" value="RT_dom"/>
</dbReference>
<name>A0A154L339_9PROT</name>
<organism evidence="11 12">
    <name type="scientific">Thalassospira lucentensis</name>
    <dbReference type="NCBI Taxonomy" id="168935"/>
    <lineage>
        <taxon>Bacteria</taxon>
        <taxon>Pseudomonadati</taxon>
        <taxon>Pseudomonadota</taxon>
        <taxon>Alphaproteobacteria</taxon>
        <taxon>Rhodospirillales</taxon>
        <taxon>Thalassospiraceae</taxon>
        <taxon>Thalassospira</taxon>
    </lineage>
</organism>
<evidence type="ECO:0000313" key="12">
    <source>
        <dbReference type="Proteomes" id="UP000076335"/>
    </source>
</evidence>
<dbReference type="OrthoDB" id="7055795at2"/>
<dbReference type="PROSITE" id="PS50878">
    <property type="entry name" value="RT_POL"/>
    <property type="match status" value="1"/>
</dbReference>
<evidence type="ECO:0000256" key="6">
    <source>
        <dbReference type="ARBA" id="ARBA00022918"/>
    </source>
</evidence>
<comment type="caution">
    <text evidence="11">The sequence shown here is derived from an EMBL/GenBank/DDBJ whole genome shotgun (WGS) entry which is preliminary data.</text>
</comment>
<dbReference type="PRINTS" id="PR00866">
    <property type="entry name" value="RNADNAPOLMS"/>
</dbReference>
<evidence type="ECO:0000256" key="2">
    <source>
        <dbReference type="ARBA" id="ARBA00022679"/>
    </source>
</evidence>
<protein>
    <recommendedName>
        <fullName evidence="1">RNA-directed DNA polymerase</fullName>
        <ecNumber evidence="1">2.7.7.49</ecNumber>
    </recommendedName>
</protein>
<keyword evidence="3" id="KW-0548">Nucleotidyltransferase</keyword>
<evidence type="ECO:0000259" key="10">
    <source>
        <dbReference type="PROSITE" id="PS50878"/>
    </source>
</evidence>
<accession>A0A154L339</accession>
<evidence type="ECO:0000313" key="11">
    <source>
        <dbReference type="EMBL" id="KZB61753.1"/>
    </source>
</evidence>
<reference evidence="11 12" key="1">
    <citation type="submission" date="2015-12" db="EMBL/GenBank/DDBJ databases">
        <title>Genome sequence of Thalassospira lucentensis MCCC 1A02072.</title>
        <authorList>
            <person name="Lu L."/>
            <person name="Lai Q."/>
            <person name="Shao Z."/>
            <person name="Qian P."/>
        </authorList>
    </citation>
    <scope>NUCLEOTIDE SEQUENCE [LARGE SCALE GENOMIC DNA]</scope>
    <source>
        <strain evidence="11 12">MCCC 1A02072</strain>
    </source>
</reference>
<feature type="domain" description="Reverse transcriptase" evidence="10">
    <location>
        <begin position="27"/>
        <end position="244"/>
    </location>
</feature>
<comment type="similarity">
    <text evidence="8">Belongs to the bacterial reverse transcriptase family.</text>
</comment>
<evidence type="ECO:0000256" key="1">
    <source>
        <dbReference type="ARBA" id="ARBA00012493"/>
    </source>
</evidence>
<evidence type="ECO:0000256" key="4">
    <source>
        <dbReference type="ARBA" id="ARBA00022723"/>
    </source>
</evidence>
<dbReference type="InterPro" id="IPR000123">
    <property type="entry name" value="Reverse_transcriptase_msDNA"/>
</dbReference>
<dbReference type="EC" id="2.7.7.49" evidence="1"/>
<dbReference type="AlphaFoldDB" id="A0A154L339"/>
<dbReference type="InterPro" id="IPR051083">
    <property type="entry name" value="GrpII_Intron_Splice-Mob/Def"/>
</dbReference>
<dbReference type="PANTHER" id="PTHR34047:SF7">
    <property type="entry name" value="RNA-DIRECTED DNA POLYMERASE"/>
    <property type="match status" value="1"/>
</dbReference>